<dbReference type="InterPro" id="IPR013321">
    <property type="entry name" value="Arc_rbn_hlx_hlx"/>
</dbReference>
<dbReference type="Gene3D" id="1.10.1220.10">
    <property type="entry name" value="Met repressor-like"/>
    <property type="match status" value="1"/>
</dbReference>
<protein>
    <submittedName>
        <fullName evidence="1">Uncharacterized protein</fullName>
    </submittedName>
</protein>
<sequence>MRETKEFNQIEYINNYIKEKYDRINLVVPAGSKQVIKSRAAQKGKSVNQYINELIDNDLKNSKEKKGDKKMKKFEIVKTTAEISWKERDEIKEGCTMYDVDPEKIASFGTKEEAEKELKKYKTDVCASGSLFTVEEFSIQENEYDEDGEWIGGGDIWKFTPMEIFVVDKETRKTIAKVETYEEAEEAAEEYEGDAGADIVFYE</sequence>
<dbReference type="EMBL" id="BK016214">
    <property type="protein sequence ID" value="DAG02750.1"/>
    <property type="molecule type" value="Genomic_DNA"/>
</dbReference>
<accession>A0A8S5V7S3</accession>
<evidence type="ECO:0000313" key="1">
    <source>
        <dbReference type="EMBL" id="DAG02750.1"/>
    </source>
</evidence>
<dbReference type="GO" id="GO:0006355">
    <property type="term" value="P:regulation of DNA-templated transcription"/>
    <property type="evidence" value="ECO:0007669"/>
    <property type="project" value="InterPro"/>
</dbReference>
<name>A0A8S5V7S3_9CAUD</name>
<dbReference type="InterPro" id="IPR010985">
    <property type="entry name" value="Ribbon_hlx_hlx"/>
</dbReference>
<organism evidence="1">
    <name type="scientific">Siphoviridae sp. ctiuu37</name>
    <dbReference type="NCBI Taxonomy" id="2825628"/>
    <lineage>
        <taxon>Viruses</taxon>
        <taxon>Duplodnaviria</taxon>
        <taxon>Heunggongvirae</taxon>
        <taxon>Uroviricota</taxon>
        <taxon>Caudoviricetes</taxon>
    </lineage>
</organism>
<proteinExistence type="predicted"/>
<dbReference type="SUPFAM" id="SSF47598">
    <property type="entry name" value="Ribbon-helix-helix"/>
    <property type="match status" value="1"/>
</dbReference>
<reference evidence="1" key="1">
    <citation type="journal article" date="2021" name="Proc. Natl. Acad. Sci. U.S.A.">
        <title>A Catalog of Tens of Thousands of Viruses from Human Metagenomes Reveals Hidden Associations with Chronic Diseases.</title>
        <authorList>
            <person name="Tisza M.J."/>
            <person name="Buck C.B."/>
        </authorList>
    </citation>
    <scope>NUCLEOTIDE SEQUENCE</scope>
    <source>
        <strain evidence="1">Ctiuu37</strain>
    </source>
</reference>